<evidence type="ECO:0000256" key="1">
    <source>
        <dbReference type="ARBA" id="ARBA00004370"/>
    </source>
</evidence>
<dbReference type="EMBL" id="KE346372">
    <property type="protein sequence ID" value="KJE96882.1"/>
    <property type="molecule type" value="Genomic_DNA"/>
</dbReference>
<feature type="domain" description="Fatty acid hydroxylase" evidence="6">
    <location>
        <begin position="141"/>
        <end position="271"/>
    </location>
</feature>
<gene>
    <name evidence="7" type="ORF">CAOG_007134</name>
</gene>
<dbReference type="OMA" id="YTHPIEY"/>
<dbReference type="GO" id="GO:0016491">
    <property type="term" value="F:oxidoreductase activity"/>
    <property type="evidence" value="ECO:0007669"/>
    <property type="project" value="InterPro"/>
</dbReference>
<evidence type="ECO:0000256" key="2">
    <source>
        <dbReference type="ARBA" id="ARBA00022692"/>
    </source>
</evidence>
<evidence type="ECO:0000313" key="7">
    <source>
        <dbReference type="EMBL" id="KJE96882.1"/>
    </source>
</evidence>
<dbReference type="InParanoid" id="A0A0D2VYR1"/>
<feature type="transmembrane region" description="Helical" evidence="5">
    <location>
        <begin position="54"/>
        <end position="75"/>
    </location>
</feature>
<sequence>MSVNASVFNAAAVSQDWTYLSSARYAEMGAFEACWTWMTDNFTEYQIATWGSLILHQVIYFGLCLPGFLFQFLPFMRRYKLQQEKPETWELQWKCFRMLMFNHFCIQTPLIMGTHSFMRYFDIPYLYKDIPAWYILAAQVFACLVIEDTWHYFMHRLLHHKAIYKYIHKVHHTFAAPFGMVAEYAHPAETLILGVGFFLGVLIFCNHLILNWAWVTLRLIETIEVHSGYDIWTPLHLLPFYGGAKFHDFHHMNFTGNYASTFTFWDKLFGTDESFNKYQKEVAAKKAKQVKAE</sequence>
<evidence type="ECO:0000256" key="3">
    <source>
        <dbReference type="ARBA" id="ARBA00022989"/>
    </source>
</evidence>
<dbReference type="GO" id="GO:0016020">
    <property type="term" value="C:membrane"/>
    <property type="evidence" value="ECO:0007669"/>
    <property type="project" value="UniProtKB-SubCell"/>
</dbReference>
<dbReference type="GO" id="GO:0005506">
    <property type="term" value="F:iron ion binding"/>
    <property type="evidence" value="ECO:0007669"/>
    <property type="project" value="InterPro"/>
</dbReference>
<dbReference type="eggNOG" id="KOG0873">
    <property type="taxonomic scope" value="Eukaryota"/>
</dbReference>
<protein>
    <submittedName>
        <fullName evidence="7">C-4 methylsterol oxidase</fullName>
    </submittedName>
</protein>
<dbReference type="AlphaFoldDB" id="A0A0D2VYR1"/>
<keyword evidence="2 5" id="KW-0812">Transmembrane</keyword>
<evidence type="ECO:0000256" key="4">
    <source>
        <dbReference type="ARBA" id="ARBA00023136"/>
    </source>
</evidence>
<dbReference type="STRING" id="595528.A0A0D2VYR1"/>
<dbReference type="OrthoDB" id="1658724at2759"/>
<dbReference type="Proteomes" id="UP000008743">
    <property type="component" value="Unassembled WGS sequence"/>
</dbReference>
<dbReference type="InterPro" id="IPR006694">
    <property type="entry name" value="Fatty_acid_hydroxylase"/>
</dbReference>
<organism evidence="7 8">
    <name type="scientific">Capsaspora owczarzaki (strain ATCC 30864)</name>
    <dbReference type="NCBI Taxonomy" id="595528"/>
    <lineage>
        <taxon>Eukaryota</taxon>
        <taxon>Filasterea</taxon>
        <taxon>Capsaspora</taxon>
    </lineage>
</organism>
<keyword evidence="3 5" id="KW-1133">Transmembrane helix</keyword>
<dbReference type="FunCoup" id="A0A0D2VYR1">
    <property type="interactions" value="105"/>
</dbReference>
<feature type="transmembrane region" description="Helical" evidence="5">
    <location>
        <begin position="132"/>
        <end position="154"/>
    </location>
</feature>
<name>A0A0D2VYR1_CAPO3</name>
<dbReference type="PhylomeDB" id="A0A0D2VYR1"/>
<comment type="subcellular location">
    <subcellularLocation>
        <location evidence="1">Membrane</location>
    </subcellularLocation>
</comment>
<dbReference type="InterPro" id="IPR050307">
    <property type="entry name" value="Sterol_Desaturase_Related"/>
</dbReference>
<accession>A0A0D2VYR1</accession>
<feature type="transmembrane region" description="Helical" evidence="5">
    <location>
        <begin position="191"/>
        <end position="210"/>
    </location>
</feature>
<dbReference type="GO" id="GO:0008610">
    <property type="term" value="P:lipid biosynthetic process"/>
    <property type="evidence" value="ECO:0007669"/>
    <property type="project" value="InterPro"/>
</dbReference>
<keyword evidence="4 5" id="KW-0472">Membrane</keyword>
<dbReference type="RefSeq" id="XP_004343858.1">
    <property type="nucleotide sequence ID" value="XM_004343808.1"/>
</dbReference>
<proteinExistence type="predicted"/>
<evidence type="ECO:0000313" key="8">
    <source>
        <dbReference type="Proteomes" id="UP000008743"/>
    </source>
</evidence>
<evidence type="ECO:0000256" key="5">
    <source>
        <dbReference type="SAM" id="Phobius"/>
    </source>
</evidence>
<reference evidence="8" key="1">
    <citation type="submission" date="2011-02" db="EMBL/GenBank/DDBJ databases">
        <title>The Genome Sequence of Capsaspora owczarzaki ATCC 30864.</title>
        <authorList>
            <person name="Russ C."/>
            <person name="Cuomo C."/>
            <person name="Burger G."/>
            <person name="Gray M.W."/>
            <person name="Holland P.W.H."/>
            <person name="King N."/>
            <person name="Lang F.B.F."/>
            <person name="Roger A.J."/>
            <person name="Ruiz-Trillo I."/>
            <person name="Young S.K."/>
            <person name="Zeng Q."/>
            <person name="Gargeya S."/>
            <person name="Alvarado L."/>
            <person name="Berlin A."/>
            <person name="Chapman S.B."/>
            <person name="Chen Z."/>
            <person name="Freedman E."/>
            <person name="Gellesch M."/>
            <person name="Goldberg J."/>
            <person name="Griggs A."/>
            <person name="Gujja S."/>
            <person name="Heilman E."/>
            <person name="Heiman D."/>
            <person name="Howarth C."/>
            <person name="Mehta T."/>
            <person name="Neiman D."/>
            <person name="Pearson M."/>
            <person name="Roberts A."/>
            <person name="Saif S."/>
            <person name="Shea T."/>
            <person name="Shenoy N."/>
            <person name="Sisk P."/>
            <person name="Stolte C."/>
            <person name="Sykes S."/>
            <person name="White J."/>
            <person name="Yandava C."/>
            <person name="Haas B."/>
            <person name="Nusbaum C."/>
            <person name="Birren B."/>
        </authorList>
    </citation>
    <scope>NUCLEOTIDE SEQUENCE</scope>
    <source>
        <strain evidence="8">ATCC 30864</strain>
    </source>
</reference>
<dbReference type="PANTHER" id="PTHR11863">
    <property type="entry name" value="STEROL DESATURASE"/>
    <property type="match status" value="1"/>
</dbReference>
<evidence type="ECO:0000259" key="6">
    <source>
        <dbReference type="Pfam" id="PF04116"/>
    </source>
</evidence>
<keyword evidence="8" id="KW-1185">Reference proteome</keyword>
<dbReference type="Pfam" id="PF04116">
    <property type="entry name" value="FA_hydroxylase"/>
    <property type="match status" value="1"/>
</dbReference>